<dbReference type="SUPFAM" id="SSF51735">
    <property type="entry name" value="NAD(P)-binding Rossmann-fold domains"/>
    <property type="match status" value="1"/>
</dbReference>
<dbReference type="InterPro" id="IPR036291">
    <property type="entry name" value="NAD(P)-bd_dom_sf"/>
</dbReference>
<dbReference type="Pfam" id="PF07883">
    <property type="entry name" value="Cupin_2"/>
    <property type="match status" value="1"/>
</dbReference>
<comment type="caution">
    <text evidence="2">The sequence shown here is derived from an EMBL/GenBank/DDBJ whole genome shotgun (WGS) entry which is preliminary data.</text>
</comment>
<dbReference type="InterPro" id="IPR002347">
    <property type="entry name" value="SDR_fam"/>
</dbReference>
<dbReference type="PANTHER" id="PTHR36156:SF2">
    <property type="entry name" value="CUPIN TYPE-2 DOMAIN-CONTAINING PROTEIN"/>
    <property type="match status" value="1"/>
</dbReference>
<protein>
    <submittedName>
        <fullName evidence="2">Protoporphyrinogen oxidase</fullName>
    </submittedName>
</protein>
<keyword evidence="3" id="KW-1185">Reference proteome</keyword>
<dbReference type="Gene3D" id="3.40.50.720">
    <property type="entry name" value="NAD(P)-binding Rossmann-like Domain"/>
    <property type="match status" value="1"/>
</dbReference>
<dbReference type="AlphaFoldDB" id="A0A8H6D726"/>
<dbReference type="CDD" id="cd02231">
    <property type="entry name" value="cupin_BLL6423-like"/>
    <property type="match status" value="1"/>
</dbReference>
<evidence type="ECO:0000313" key="2">
    <source>
        <dbReference type="EMBL" id="KAF5704892.1"/>
    </source>
</evidence>
<organism evidence="2 3">
    <name type="scientific">Fusarium globosum</name>
    <dbReference type="NCBI Taxonomy" id="78864"/>
    <lineage>
        <taxon>Eukaryota</taxon>
        <taxon>Fungi</taxon>
        <taxon>Dikarya</taxon>
        <taxon>Ascomycota</taxon>
        <taxon>Pezizomycotina</taxon>
        <taxon>Sordariomycetes</taxon>
        <taxon>Hypocreomycetidae</taxon>
        <taxon>Hypocreales</taxon>
        <taxon>Nectriaceae</taxon>
        <taxon>Fusarium</taxon>
        <taxon>Fusarium fujikuroi species complex</taxon>
    </lineage>
</organism>
<accession>A0A8H6D726</accession>
<sequence length="450" mass="49517">MTTSGRCTEFPAPGLRSPFRYVTGHDSNGEPTFLLTDHGDHRAVMLDGEGAQSIMYSSNSNPVELTNDVDLEYARINRPSLHIPKGCVVRMVDFAPGGESNMHRALSLGIGTVCEGEVELSLSTDGKVSRILRPGDVIINRCAMHRWRNTSKEKPARVLFVMLDVEPVFVNGKPLEFDMGELMKEYEASGQYELACQLSNDHSNTVVGIVRDKPATAIKISQDAELNRRSNIHVIEADLTNYDALKEAVNETAKITGGSIDYLIANAAYVSKFDTFDPIGALGKTPMELEDDLKMLLDVNVVANIHLFNLFIPLILKGKEKKVVTISTGLADLEFTNNFEHEFTPLYSISKAAMNMAVAKFNAQYKKDGVLFISVCPGMVDVGQFNHATPQQMEAMGGMMAKFKEYAPHFTGPATAEDAVKDMRAVWENATIKGGYGGAYLSQFGNKQWL</sequence>
<dbReference type="Gene3D" id="2.60.120.10">
    <property type="entry name" value="Jelly Rolls"/>
    <property type="match status" value="1"/>
</dbReference>
<dbReference type="EMBL" id="JAAQPF010000358">
    <property type="protein sequence ID" value="KAF5704892.1"/>
    <property type="molecule type" value="Genomic_DNA"/>
</dbReference>
<name>A0A8H6D726_9HYPO</name>
<dbReference type="InterPro" id="IPR011051">
    <property type="entry name" value="RmlC_Cupin_sf"/>
</dbReference>
<dbReference type="PANTHER" id="PTHR36156">
    <property type="entry name" value="SLR2101 PROTEIN"/>
    <property type="match status" value="1"/>
</dbReference>
<dbReference type="InterPro" id="IPR047142">
    <property type="entry name" value="OryJ/VirC-like"/>
</dbReference>
<dbReference type="Proteomes" id="UP000532311">
    <property type="component" value="Unassembled WGS sequence"/>
</dbReference>
<dbReference type="SUPFAM" id="SSF51182">
    <property type="entry name" value="RmlC-like cupins"/>
    <property type="match status" value="1"/>
</dbReference>
<gene>
    <name evidence="2" type="ORF">FGLOB1_8311</name>
</gene>
<dbReference type="InterPro" id="IPR014710">
    <property type="entry name" value="RmlC-like_jellyroll"/>
</dbReference>
<dbReference type="InterPro" id="IPR013096">
    <property type="entry name" value="Cupin_2"/>
</dbReference>
<reference evidence="2 3" key="1">
    <citation type="submission" date="2020-05" db="EMBL/GenBank/DDBJ databases">
        <title>Identification and distribution of gene clusters putatively required for synthesis of sphingolipid metabolism inhibitors in phylogenetically diverse species of the filamentous fungus Fusarium.</title>
        <authorList>
            <person name="Kim H.-S."/>
            <person name="Busman M."/>
            <person name="Brown D.W."/>
            <person name="Divon H."/>
            <person name="Uhlig S."/>
            <person name="Proctor R.H."/>
        </authorList>
    </citation>
    <scope>NUCLEOTIDE SEQUENCE [LARGE SCALE GENOMIC DNA]</scope>
    <source>
        <strain evidence="2 3">NRRL 26131</strain>
    </source>
</reference>
<evidence type="ECO:0000313" key="3">
    <source>
        <dbReference type="Proteomes" id="UP000532311"/>
    </source>
</evidence>
<evidence type="ECO:0000259" key="1">
    <source>
        <dbReference type="Pfam" id="PF07883"/>
    </source>
</evidence>
<proteinExistence type="predicted"/>
<feature type="domain" description="Cupin type-2" evidence="1">
    <location>
        <begin position="91"/>
        <end position="161"/>
    </location>
</feature>
<dbReference type="Pfam" id="PF00106">
    <property type="entry name" value="adh_short"/>
    <property type="match status" value="1"/>
</dbReference>